<dbReference type="SMART" id="SM00179">
    <property type="entry name" value="EGF_CA"/>
    <property type="match status" value="1"/>
</dbReference>
<evidence type="ECO:0000256" key="7">
    <source>
        <dbReference type="SAM" id="Phobius"/>
    </source>
</evidence>
<keyword evidence="4 5" id="KW-1015">Disulfide bond</keyword>
<keyword evidence="7" id="KW-1133">Transmembrane helix</keyword>
<dbReference type="CDD" id="cd00054">
    <property type="entry name" value="EGF_CA"/>
    <property type="match status" value="1"/>
</dbReference>
<keyword evidence="1 5" id="KW-0245">EGF-like domain</keyword>
<dbReference type="EMBL" id="JACVVK020000016">
    <property type="protein sequence ID" value="KAK7504183.1"/>
    <property type="molecule type" value="Genomic_DNA"/>
</dbReference>
<feature type="transmembrane region" description="Helical" evidence="7">
    <location>
        <begin position="263"/>
        <end position="289"/>
    </location>
</feature>
<dbReference type="PANTHER" id="PTHR24033">
    <property type="entry name" value="EGF-LIKE DOMAIN-CONTAINING PROTEIN"/>
    <property type="match status" value="1"/>
</dbReference>
<evidence type="ECO:0000256" key="6">
    <source>
        <dbReference type="SAM" id="MobiDB-lite"/>
    </source>
</evidence>
<dbReference type="Proteomes" id="UP001519460">
    <property type="component" value="Unassembled WGS sequence"/>
</dbReference>
<dbReference type="SUPFAM" id="SSF57196">
    <property type="entry name" value="EGF/Laminin"/>
    <property type="match status" value="1"/>
</dbReference>
<comment type="caution">
    <text evidence="5">Lacks conserved residue(s) required for the propagation of feature annotation.</text>
</comment>
<evidence type="ECO:0000256" key="3">
    <source>
        <dbReference type="ARBA" id="ARBA00022737"/>
    </source>
</evidence>
<dbReference type="InterPro" id="IPR051830">
    <property type="entry name" value="NOTCH_homolog"/>
</dbReference>
<evidence type="ECO:0000256" key="5">
    <source>
        <dbReference type="PROSITE-ProRule" id="PRU00076"/>
    </source>
</evidence>
<evidence type="ECO:0000313" key="10">
    <source>
        <dbReference type="Proteomes" id="UP001519460"/>
    </source>
</evidence>
<feature type="region of interest" description="Disordered" evidence="6">
    <location>
        <begin position="354"/>
        <end position="443"/>
    </location>
</feature>
<evidence type="ECO:0000256" key="4">
    <source>
        <dbReference type="ARBA" id="ARBA00023157"/>
    </source>
</evidence>
<dbReference type="PANTHER" id="PTHR24033:SF151">
    <property type="entry name" value="NOTCH 2"/>
    <property type="match status" value="1"/>
</dbReference>
<keyword evidence="7" id="KW-0472">Membrane</keyword>
<gene>
    <name evidence="9" type="ORF">BaRGS_00004487</name>
</gene>
<feature type="disulfide bond" evidence="5">
    <location>
        <begin position="74"/>
        <end position="83"/>
    </location>
</feature>
<dbReference type="Gene3D" id="2.10.25.10">
    <property type="entry name" value="Laminin"/>
    <property type="match status" value="1"/>
</dbReference>
<feature type="region of interest" description="Disordered" evidence="6">
    <location>
        <begin position="196"/>
        <end position="219"/>
    </location>
</feature>
<dbReference type="AlphaFoldDB" id="A0ABD0LYU1"/>
<evidence type="ECO:0000256" key="1">
    <source>
        <dbReference type="ARBA" id="ARBA00022536"/>
    </source>
</evidence>
<evidence type="ECO:0000259" key="8">
    <source>
        <dbReference type="PROSITE" id="PS50026"/>
    </source>
</evidence>
<keyword evidence="2" id="KW-0732">Signal</keyword>
<feature type="compositionally biased region" description="Polar residues" evidence="6">
    <location>
        <begin position="420"/>
        <end position="429"/>
    </location>
</feature>
<dbReference type="PROSITE" id="PS50026">
    <property type="entry name" value="EGF_3"/>
    <property type="match status" value="1"/>
</dbReference>
<reference evidence="9 10" key="1">
    <citation type="journal article" date="2023" name="Sci. Data">
        <title>Genome assembly of the Korean intertidal mud-creeper Batillaria attramentaria.</title>
        <authorList>
            <person name="Patra A.K."/>
            <person name="Ho P.T."/>
            <person name="Jun S."/>
            <person name="Lee S.J."/>
            <person name="Kim Y."/>
            <person name="Won Y.J."/>
        </authorList>
    </citation>
    <scope>NUCLEOTIDE SEQUENCE [LARGE SCALE GENOMIC DNA]</scope>
    <source>
        <strain evidence="9">Wonlab-2016</strain>
    </source>
</reference>
<protein>
    <recommendedName>
        <fullName evidence="8">EGF-like domain-containing protein</fullName>
    </recommendedName>
</protein>
<feature type="transmembrane region" description="Helical" evidence="7">
    <location>
        <begin position="323"/>
        <end position="346"/>
    </location>
</feature>
<keyword evidence="3" id="KW-0677">Repeat</keyword>
<sequence length="443" mass="46550">MSSKSADKYVALDTRQVVLMIFLIPVVTSHPHCQCDAGFTGTYCDVDKDYCSSDPCRSKGTCVAEVTGGYSCHCQPDFLGLNCEQHVSGKCAENGESFCTCTVNGSPVKVSIPAPPSPHDGADSRDVIMGLVGLLVGWAVGSGAMTIYRCCCRGPCCLDGACVGAGRRGQGRWTGVRPASSASTVSSLDSLFGDSPTHGLTESSRPALSSAGSHDSKRPMNVYRAGFSDTILHQTARRKSAGTYASGHVDCQYRPTSSFQSGFCFIVTSVTNMAAATFMLLILSAQLFIASGQTDPAPEDTCSSDCTCSDTGGEESFSRHEGLAAAVGALSPLVLGGAGLGLYHLLKGAGSKLTSPSLPEGPGVPDLGSPRPSMSKRGSLPSYKDSPPSYHGLRRGSTPVSLFGEDDDLSFDNDWRSPTRPETTSSITNIHRPKPADPLNRWM</sequence>
<accession>A0ABD0LYU1</accession>
<name>A0ABD0LYU1_9CAEN</name>
<feature type="domain" description="EGF-like" evidence="8">
    <location>
        <begin position="47"/>
        <end position="84"/>
    </location>
</feature>
<organism evidence="9 10">
    <name type="scientific">Batillaria attramentaria</name>
    <dbReference type="NCBI Taxonomy" id="370345"/>
    <lineage>
        <taxon>Eukaryota</taxon>
        <taxon>Metazoa</taxon>
        <taxon>Spiralia</taxon>
        <taxon>Lophotrochozoa</taxon>
        <taxon>Mollusca</taxon>
        <taxon>Gastropoda</taxon>
        <taxon>Caenogastropoda</taxon>
        <taxon>Sorbeoconcha</taxon>
        <taxon>Cerithioidea</taxon>
        <taxon>Batillariidae</taxon>
        <taxon>Batillaria</taxon>
    </lineage>
</organism>
<dbReference type="PROSITE" id="PS00022">
    <property type="entry name" value="EGF_1"/>
    <property type="match status" value="1"/>
</dbReference>
<dbReference type="FunFam" id="2.10.25.10:FF:000066">
    <property type="entry name" value="FAT atypical cadherin 4"/>
    <property type="match status" value="1"/>
</dbReference>
<keyword evidence="7" id="KW-0812">Transmembrane</keyword>
<dbReference type="SMART" id="SM00181">
    <property type="entry name" value="EGF"/>
    <property type="match status" value="1"/>
</dbReference>
<keyword evidence="10" id="KW-1185">Reference proteome</keyword>
<dbReference type="InterPro" id="IPR001881">
    <property type="entry name" value="EGF-like_Ca-bd_dom"/>
</dbReference>
<evidence type="ECO:0000313" key="9">
    <source>
        <dbReference type="EMBL" id="KAK7504183.1"/>
    </source>
</evidence>
<comment type="caution">
    <text evidence="9">The sequence shown here is derived from an EMBL/GenBank/DDBJ whole genome shotgun (WGS) entry which is preliminary data.</text>
</comment>
<feature type="compositionally biased region" description="Polar residues" evidence="6">
    <location>
        <begin position="198"/>
        <end position="213"/>
    </location>
</feature>
<dbReference type="InterPro" id="IPR000742">
    <property type="entry name" value="EGF"/>
</dbReference>
<evidence type="ECO:0000256" key="2">
    <source>
        <dbReference type="ARBA" id="ARBA00022729"/>
    </source>
</evidence>
<proteinExistence type="predicted"/>